<organism evidence="1">
    <name type="scientific">Boseongicola sp. SB0664_bin_43</name>
    <dbReference type="NCBI Taxonomy" id="2604844"/>
    <lineage>
        <taxon>Bacteria</taxon>
        <taxon>Pseudomonadati</taxon>
        <taxon>Pseudomonadota</taxon>
        <taxon>Alphaproteobacteria</taxon>
        <taxon>Rhodobacterales</taxon>
        <taxon>Paracoccaceae</taxon>
        <taxon>Boseongicola</taxon>
    </lineage>
</organism>
<gene>
    <name evidence="1" type="ORF">F4Y60_05630</name>
</gene>
<dbReference type="EMBL" id="VXRY01000227">
    <property type="protein sequence ID" value="MXY33561.1"/>
    <property type="molecule type" value="Genomic_DNA"/>
</dbReference>
<dbReference type="AlphaFoldDB" id="A0A6B0XXZ1"/>
<name>A0A6B0XXZ1_9RHOB</name>
<protein>
    <submittedName>
        <fullName evidence="1">Ribonucleotide reductase</fullName>
    </submittedName>
</protein>
<evidence type="ECO:0000313" key="1">
    <source>
        <dbReference type="EMBL" id="MXY33561.1"/>
    </source>
</evidence>
<sequence>MERQLNTGARRRLPERRLSETRRLVWAGQTIHVTVGHGPDSLEPREIFYAGGYRSGSDMEALVSDLCVALSVMLQHEGVTAAALRKSMGDTFDVRTGEPMPASILGLLLEELTRPPD</sequence>
<reference evidence="1" key="1">
    <citation type="submission" date="2019-09" db="EMBL/GenBank/DDBJ databases">
        <title>Characterisation of the sponge microbiome using genome-centric metagenomics.</title>
        <authorList>
            <person name="Engelberts J.P."/>
            <person name="Robbins S.J."/>
            <person name="De Goeij J.M."/>
            <person name="Aranda M."/>
            <person name="Bell S.C."/>
            <person name="Webster N.S."/>
        </authorList>
    </citation>
    <scope>NUCLEOTIDE SEQUENCE</scope>
    <source>
        <strain evidence="1">SB0664_bin_43</strain>
    </source>
</reference>
<accession>A0A6B0XXZ1</accession>
<comment type="caution">
    <text evidence="1">The sequence shown here is derived from an EMBL/GenBank/DDBJ whole genome shotgun (WGS) entry which is preliminary data.</text>
</comment>
<proteinExistence type="predicted"/>